<dbReference type="Gene3D" id="2.60.120.650">
    <property type="entry name" value="Cupin"/>
    <property type="match status" value="1"/>
</dbReference>
<reference evidence="1 2" key="1">
    <citation type="submission" date="2022-05" db="EMBL/GenBank/DDBJ databases">
        <title>Chromosome-level reference genomes for two strains of Caenorhabditis briggsae: an improved platform for comparative genomics.</title>
        <authorList>
            <person name="Stevens L."/>
            <person name="Andersen E.C."/>
        </authorList>
    </citation>
    <scope>NUCLEOTIDE SEQUENCE [LARGE SCALE GENOMIC DNA]</scope>
    <source>
        <strain evidence="1">QX1410_ONT</strain>
        <tissue evidence="1">Whole-organism</tissue>
    </source>
</reference>
<dbReference type="Proteomes" id="UP000827892">
    <property type="component" value="Chromosome X"/>
</dbReference>
<dbReference type="KEGG" id="cbr:CBG_16203"/>
<name>A0AAE9CT47_CAEBR</name>
<dbReference type="EMBL" id="CP090896">
    <property type="protein sequence ID" value="ULT79927.1"/>
    <property type="molecule type" value="Genomic_DNA"/>
</dbReference>
<accession>A0AAE9CT47</accession>
<evidence type="ECO:0000313" key="1">
    <source>
        <dbReference type="EMBL" id="ULT79927.1"/>
    </source>
</evidence>
<proteinExistence type="predicted"/>
<dbReference type="AlphaFoldDB" id="A0AAE9CT47"/>
<protein>
    <submittedName>
        <fullName evidence="1">Uncharacterized protein</fullName>
    </submittedName>
</protein>
<sequence>MTEQENEPFQELQAVVEMSVICLIEGIADVLGIDKDAFTVKKLCSLMRDYQISVTRQIPEAPDINKLNVYDNT</sequence>
<gene>
    <name evidence="1" type="ORF">L3Y34_010491</name>
</gene>
<evidence type="ECO:0000313" key="2">
    <source>
        <dbReference type="Proteomes" id="UP000827892"/>
    </source>
</evidence>
<organism evidence="1 2">
    <name type="scientific">Caenorhabditis briggsae</name>
    <dbReference type="NCBI Taxonomy" id="6238"/>
    <lineage>
        <taxon>Eukaryota</taxon>
        <taxon>Metazoa</taxon>
        <taxon>Ecdysozoa</taxon>
        <taxon>Nematoda</taxon>
        <taxon>Chromadorea</taxon>
        <taxon>Rhabditida</taxon>
        <taxon>Rhabditina</taxon>
        <taxon>Rhabditomorpha</taxon>
        <taxon>Rhabditoidea</taxon>
        <taxon>Rhabditidae</taxon>
        <taxon>Peloderinae</taxon>
        <taxon>Caenorhabditis</taxon>
    </lineage>
</organism>